<evidence type="ECO:0000256" key="4">
    <source>
        <dbReference type="ARBA" id="ARBA00022448"/>
    </source>
</evidence>
<keyword evidence="5" id="KW-0679">Respiratory chain</keyword>
<evidence type="ECO:0000259" key="17">
    <source>
        <dbReference type="Pfam" id="PF00361"/>
    </source>
</evidence>
<evidence type="ECO:0000256" key="16">
    <source>
        <dbReference type="RuleBase" id="RU003404"/>
    </source>
</evidence>
<dbReference type="PANTHER" id="PTHR42829">
    <property type="entry name" value="NADH-UBIQUINONE OXIDOREDUCTASE CHAIN 5"/>
    <property type="match status" value="1"/>
</dbReference>
<dbReference type="GO" id="GO:0015990">
    <property type="term" value="P:electron transport coupled proton transport"/>
    <property type="evidence" value="ECO:0007669"/>
    <property type="project" value="TreeGrafter"/>
</dbReference>
<reference evidence="20" key="1">
    <citation type="journal article" date="2008" name="Mol. Phylogenet. Evol.">
        <title>Complete nucleotide sequences of mitochondrial genomes of two solitary entoprocts, Loxocorone allax and Loxosomella aloxiata: Implications for lophotrochozoan phylogeny.</title>
        <authorList>
            <person name="Yokobori S."/>
            <person name="Iseto T."/>
            <person name="Asakawa S."/>
            <person name="Sasaki T."/>
            <person name="Shimizu N."/>
            <person name="Yamagishi A."/>
            <person name="Oshima T."/>
            <person name="Hirose E."/>
        </authorList>
    </citation>
    <scope>NUCLEOTIDE SEQUENCE</scope>
</reference>
<keyword evidence="11 16" id="KW-0520">NAD</keyword>
<feature type="transmembrane region" description="Helical" evidence="16">
    <location>
        <begin position="377"/>
        <end position="403"/>
    </location>
</feature>
<dbReference type="InterPro" id="IPR001516">
    <property type="entry name" value="Proton_antipo_N"/>
</dbReference>
<evidence type="ECO:0000259" key="18">
    <source>
        <dbReference type="Pfam" id="PF00662"/>
    </source>
</evidence>
<dbReference type="InterPro" id="IPR003945">
    <property type="entry name" value="NU5C-like"/>
</dbReference>
<dbReference type="PRINTS" id="PR01434">
    <property type="entry name" value="NADHDHGNASE5"/>
</dbReference>
<feature type="domain" description="NADH:quinone oxidoreductase/Mrp antiporter transmembrane" evidence="17">
    <location>
        <begin position="111"/>
        <end position="390"/>
    </location>
</feature>
<feature type="transmembrane region" description="Helical" evidence="16">
    <location>
        <begin position="154"/>
        <end position="173"/>
    </location>
</feature>
<keyword evidence="10 16" id="KW-1133">Transmembrane helix</keyword>
<keyword evidence="9" id="KW-0249">Electron transport</keyword>
<evidence type="ECO:0000256" key="15">
    <source>
        <dbReference type="ARBA" id="ARBA00049551"/>
    </source>
</evidence>
<feature type="transmembrane region" description="Helical" evidence="16">
    <location>
        <begin position="179"/>
        <end position="196"/>
    </location>
</feature>
<feature type="transmembrane region" description="Helical" evidence="16">
    <location>
        <begin position="51"/>
        <end position="71"/>
    </location>
</feature>
<dbReference type="EMBL" id="AB264800">
    <property type="protein sequence ID" value="BAG12590.1"/>
    <property type="molecule type" value="Genomic_DNA"/>
</dbReference>
<name>B1B1X5_9BILA</name>
<dbReference type="Pfam" id="PF00662">
    <property type="entry name" value="Proton_antipo_N"/>
    <property type="match status" value="1"/>
</dbReference>
<keyword evidence="13 16" id="KW-0496">Mitochondrion</keyword>
<keyword evidence="6 16" id="KW-0812">Transmembrane</keyword>
<geneLocation type="mitochondrion" evidence="20"/>
<dbReference type="GO" id="GO:0005743">
    <property type="term" value="C:mitochondrial inner membrane"/>
    <property type="evidence" value="ECO:0007669"/>
    <property type="project" value="UniProtKB-SubCell"/>
</dbReference>
<feature type="transmembrane region" description="Helical" evidence="16">
    <location>
        <begin position="208"/>
        <end position="232"/>
    </location>
</feature>
<evidence type="ECO:0000256" key="11">
    <source>
        <dbReference type="ARBA" id="ARBA00023027"/>
    </source>
</evidence>
<dbReference type="AlphaFoldDB" id="B1B1X5"/>
<feature type="transmembrane region" description="Helical" evidence="16">
    <location>
        <begin position="552"/>
        <end position="571"/>
    </location>
</feature>
<comment type="catalytic activity">
    <reaction evidence="15 16">
        <text>a ubiquinone + NADH + 5 H(+)(in) = a ubiquinol + NAD(+) + 4 H(+)(out)</text>
        <dbReference type="Rhea" id="RHEA:29091"/>
        <dbReference type="Rhea" id="RHEA-COMP:9565"/>
        <dbReference type="Rhea" id="RHEA-COMP:9566"/>
        <dbReference type="ChEBI" id="CHEBI:15378"/>
        <dbReference type="ChEBI" id="CHEBI:16389"/>
        <dbReference type="ChEBI" id="CHEBI:17976"/>
        <dbReference type="ChEBI" id="CHEBI:57540"/>
        <dbReference type="ChEBI" id="CHEBI:57945"/>
        <dbReference type="EC" id="7.1.1.2"/>
    </reaction>
</comment>
<feature type="domain" description="NADH dehydrogenase subunit 5 C-terminal" evidence="19">
    <location>
        <begin position="393"/>
        <end position="567"/>
    </location>
</feature>
<feature type="transmembrane region" description="Helical" evidence="16">
    <location>
        <begin position="92"/>
        <end position="109"/>
    </location>
</feature>
<evidence type="ECO:0000256" key="10">
    <source>
        <dbReference type="ARBA" id="ARBA00022989"/>
    </source>
</evidence>
<dbReference type="GO" id="GO:0003954">
    <property type="term" value="F:NADH dehydrogenase activity"/>
    <property type="evidence" value="ECO:0007669"/>
    <property type="project" value="TreeGrafter"/>
</dbReference>
<keyword evidence="4 16" id="KW-0813">Transport</keyword>
<feature type="transmembrane region" description="Helical" evidence="16">
    <location>
        <begin position="332"/>
        <end position="357"/>
    </location>
</feature>
<evidence type="ECO:0000256" key="9">
    <source>
        <dbReference type="ARBA" id="ARBA00022982"/>
    </source>
</evidence>
<accession>B1B1X5</accession>
<evidence type="ECO:0000313" key="20">
    <source>
        <dbReference type="EMBL" id="BAG12590.1"/>
    </source>
</evidence>
<comment type="function">
    <text evidence="16">Core subunit of the mitochondrial membrane respiratory chain NADH dehydrogenase (Complex I) which catalyzes electron transfer from NADH through the respiratory chain, using ubiquinone as an electron acceptor. Essential for the catalytic activity and assembly of complex I.</text>
</comment>
<comment type="subcellular location">
    <subcellularLocation>
        <location evidence="1">Mitochondrion inner membrane</location>
        <topology evidence="1">Multi-pass membrane protein</topology>
    </subcellularLocation>
</comment>
<evidence type="ECO:0000259" key="19">
    <source>
        <dbReference type="Pfam" id="PF06455"/>
    </source>
</evidence>
<dbReference type="GO" id="GO:0008137">
    <property type="term" value="F:NADH dehydrogenase (ubiquinone) activity"/>
    <property type="evidence" value="ECO:0007669"/>
    <property type="project" value="UniProtKB-EC"/>
</dbReference>
<feature type="domain" description="NADH-Ubiquinone oxidoreductase (complex I) chain 5 N-terminal" evidence="18">
    <location>
        <begin position="47"/>
        <end position="92"/>
    </location>
</feature>
<dbReference type="Pfam" id="PF06455">
    <property type="entry name" value="NADH5_C"/>
    <property type="match status" value="1"/>
</dbReference>
<keyword evidence="7" id="KW-0999">Mitochondrion inner membrane</keyword>
<feature type="transmembrane region" description="Helical" evidence="16">
    <location>
        <begin position="424"/>
        <end position="443"/>
    </location>
</feature>
<keyword evidence="8" id="KW-1278">Translocase</keyword>
<proteinExistence type="inferred from homology"/>
<evidence type="ECO:0000256" key="6">
    <source>
        <dbReference type="ARBA" id="ARBA00022692"/>
    </source>
</evidence>
<feature type="transmembrane region" description="Helical" evidence="16">
    <location>
        <begin position="238"/>
        <end position="260"/>
    </location>
</feature>
<dbReference type="EC" id="7.1.1.2" evidence="2 16"/>
<evidence type="ECO:0000256" key="3">
    <source>
        <dbReference type="ARBA" id="ARBA00021096"/>
    </source>
</evidence>
<evidence type="ECO:0000256" key="7">
    <source>
        <dbReference type="ARBA" id="ARBA00022792"/>
    </source>
</evidence>
<dbReference type="Pfam" id="PF00361">
    <property type="entry name" value="Proton_antipo_M"/>
    <property type="match status" value="1"/>
</dbReference>
<gene>
    <name evidence="20" type="primary">nad5</name>
</gene>
<evidence type="ECO:0000256" key="13">
    <source>
        <dbReference type="ARBA" id="ARBA00023128"/>
    </source>
</evidence>
<organism evidence="20">
    <name type="scientific">Loxosomella aloxiata</name>
    <dbReference type="NCBI Taxonomy" id="393182"/>
    <lineage>
        <taxon>Eukaryota</taxon>
        <taxon>Metazoa</taxon>
        <taxon>Spiralia</taxon>
        <taxon>Lophotrochozoa</taxon>
        <taxon>Entoprocta</taxon>
        <taxon>Loxosomatidae</taxon>
        <taxon>Loxosomella</taxon>
    </lineage>
</organism>
<sequence length="572" mass="64492">MLNSFKKIQVFWYKILYLFSFIMFVLFMFFSKSSKTYILEFVLFDWNSISFSFPLIIDSISLSFSSVMLFISGSVMMFSNYYMEGEKFMNRFSILILLFILSMNFLIFVPNLITLLMGWDGLGIVSLLLVIFYQNSKSLGAGMITFMSNRVGDALLIISIGWMISMGSWNIYFTNFSSGFGFVLWCVVIAAMTKSAQIPFSAWLPAAMAAPTPVSALVHSSTLVTVGIYLLVRFYDQIFIIPSLSWYILNIGTLTTLMAGMSAVSETDLKKIIALSTLSQLGVMMFSLGLGLKELCIFHLYTHALFKALLFICAGGMIHSHSHLQDVRKLGSVWYFMPITTSCLNIANLSLCGFPFLSGFYSKDLILESMLENQITSVTLSLMVVATFLTTLYSARLTFLSVIKNNNFFPMSSKLEENDFNVKPMVLMTLVSIMSGPSLYWVMNSEVLEPNMNVFEKLLPLILILSAIVVVFSGSKHLFMAKNKMMLFYSCSNMWFIAPLSSQPVIMSFMKVSQDNIKLVDQGWNETLGGQGLFKISSSIFRFMSIIQMSKVNVFVGLMVLNLLIVIKVWLV</sequence>
<keyword evidence="12 16" id="KW-0830">Ubiquinone</keyword>
<keyword evidence="14 16" id="KW-0472">Membrane</keyword>
<protein>
    <recommendedName>
        <fullName evidence="3 16">NADH-ubiquinone oxidoreductase chain 5</fullName>
        <ecNumber evidence="2 16">7.1.1.2</ecNumber>
    </recommendedName>
</protein>
<feature type="transmembrane region" description="Helical" evidence="16">
    <location>
        <begin position="12"/>
        <end position="31"/>
    </location>
</feature>
<dbReference type="GO" id="GO:0042773">
    <property type="term" value="P:ATP synthesis coupled electron transport"/>
    <property type="evidence" value="ECO:0007669"/>
    <property type="project" value="InterPro"/>
</dbReference>
<evidence type="ECO:0000256" key="12">
    <source>
        <dbReference type="ARBA" id="ARBA00023075"/>
    </source>
</evidence>
<dbReference type="InterPro" id="IPR001750">
    <property type="entry name" value="ND/Mrp_TM"/>
</dbReference>
<feature type="transmembrane region" description="Helical" evidence="16">
    <location>
        <begin position="458"/>
        <end position="479"/>
    </location>
</feature>
<evidence type="ECO:0000256" key="1">
    <source>
        <dbReference type="ARBA" id="ARBA00004448"/>
    </source>
</evidence>
<dbReference type="PANTHER" id="PTHR42829:SF2">
    <property type="entry name" value="NADH-UBIQUINONE OXIDOREDUCTASE CHAIN 5"/>
    <property type="match status" value="1"/>
</dbReference>
<evidence type="ECO:0000256" key="14">
    <source>
        <dbReference type="ARBA" id="ARBA00023136"/>
    </source>
</evidence>
<evidence type="ECO:0000256" key="2">
    <source>
        <dbReference type="ARBA" id="ARBA00012944"/>
    </source>
</evidence>
<dbReference type="InterPro" id="IPR010934">
    <property type="entry name" value="NADH_DH_su5_C"/>
</dbReference>
<comment type="similarity">
    <text evidence="16">Belongs to the complex I subunit 5 family.</text>
</comment>
<feature type="transmembrane region" description="Helical" evidence="16">
    <location>
        <begin position="298"/>
        <end position="320"/>
    </location>
</feature>
<evidence type="ECO:0000256" key="8">
    <source>
        <dbReference type="ARBA" id="ARBA00022967"/>
    </source>
</evidence>
<evidence type="ECO:0000256" key="5">
    <source>
        <dbReference type="ARBA" id="ARBA00022660"/>
    </source>
</evidence>